<reference evidence="3" key="2">
    <citation type="journal article" date="2022" name="Nat. Biotechnol.">
        <title>Carbon-negative production of acetone and isopropanol by gas fermentation at industrial pilot scale.</title>
        <authorList>
            <person name="Liew F.E."/>
            <person name="Nogle R."/>
            <person name="Abdalla T."/>
            <person name="Rasor B.J."/>
            <person name="Canter C."/>
            <person name="Jensen R.O."/>
            <person name="Wang L."/>
            <person name="Strutz J."/>
            <person name="Chirania P."/>
            <person name="De Tissera S."/>
            <person name="Mueller A.P."/>
            <person name="Ruan Z."/>
            <person name="Gao A."/>
            <person name="Tran L."/>
            <person name="Engle N.L."/>
            <person name="Bromley J.C."/>
            <person name="Daniell J."/>
            <person name="Conrado R."/>
            <person name="Tschaplinski T.J."/>
            <person name="Giannone R.J."/>
            <person name="Hettich R.L."/>
            <person name="Karim A.S."/>
            <person name="Simpson S.D."/>
            <person name="Brown S.D."/>
            <person name="Leang C."/>
            <person name="Jewett M.C."/>
            <person name="Kopke M."/>
        </authorList>
    </citation>
    <scope>NUCLEOTIDE SEQUENCE</scope>
    <source>
        <strain evidence="3">DJ015</strain>
    </source>
</reference>
<dbReference type="GO" id="GO:0005829">
    <property type="term" value="C:cytosol"/>
    <property type="evidence" value="ECO:0007669"/>
    <property type="project" value="TreeGrafter"/>
</dbReference>
<dbReference type="GO" id="GO:0003677">
    <property type="term" value="F:DNA binding"/>
    <property type="evidence" value="ECO:0007669"/>
    <property type="project" value="UniProtKB-KW"/>
</dbReference>
<dbReference type="RefSeq" id="WP_171779739.1">
    <property type="nucleotide sequence ID" value="NZ_JABAGV010000067.1"/>
</dbReference>
<evidence type="ECO:0000313" key="3">
    <source>
        <dbReference type="EMBL" id="MBC2476917.1"/>
    </source>
</evidence>
<accession>A0AAW3WDL3</accession>
<evidence type="ECO:0000259" key="2">
    <source>
        <dbReference type="PROSITE" id="PS50943"/>
    </source>
</evidence>
<dbReference type="PANTHER" id="PTHR46797:SF1">
    <property type="entry name" value="METHYLPHOSPHONATE SYNTHASE"/>
    <property type="match status" value="1"/>
</dbReference>
<dbReference type="AlphaFoldDB" id="A0AAW3WDL3"/>
<evidence type="ECO:0000256" key="1">
    <source>
        <dbReference type="ARBA" id="ARBA00023125"/>
    </source>
</evidence>
<dbReference type="Gene3D" id="1.10.260.40">
    <property type="entry name" value="lambda repressor-like DNA-binding domains"/>
    <property type="match status" value="1"/>
</dbReference>
<dbReference type="PROSITE" id="PS50943">
    <property type="entry name" value="HTH_CROC1"/>
    <property type="match status" value="1"/>
</dbReference>
<proteinExistence type="predicted"/>
<evidence type="ECO:0000313" key="4">
    <source>
        <dbReference type="Proteomes" id="UP001194098"/>
    </source>
</evidence>
<dbReference type="InterPro" id="IPR010982">
    <property type="entry name" value="Lambda_DNA-bd_dom_sf"/>
</dbReference>
<dbReference type="PANTHER" id="PTHR46797">
    <property type="entry name" value="HTH-TYPE TRANSCRIPTIONAL REGULATOR"/>
    <property type="match status" value="1"/>
</dbReference>
<reference evidence="3" key="1">
    <citation type="submission" date="2020-04" db="EMBL/GenBank/DDBJ databases">
        <authorList>
            <person name="Brown S."/>
        </authorList>
    </citation>
    <scope>NUCLEOTIDE SEQUENCE</scope>
    <source>
        <strain evidence="3">DJ015</strain>
    </source>
</reference>
<keyword evidence="1" id="KW-0238">DNA-binding</keyword>
<dbReference type="Pfam" id="PF01381">
    <property type="entry name" value="HTH_3"/>
    <property type="match status" value="1"/>
</dbReference>
<dbReference type="SMART" id="SM00530">
    <property type="entry name" value="HTH_XRE"/>
    <property type="match status" value="1"/>
</dbReference>
<dbReference type="InterPro" id="IPR001387">
    <property type="entry name" value="Cro/C1-type_HTH"/>
</dbReference>
<dbReference type="CDD" id="cd00093">
    <property type="entry name" value="HTH_XRE"/>
    <property type="match status" value="1"/>
</dbReference>
<feature type="domain" description="HTH cro/C1-type" evidence="2">
    <location>
        <begin position="14"/>
        <end position="67"/>
    </location>
</feature>
<name>A0AAW3WDL3_CLOBE</name>
<protein>
    <submittedName>
        <fullName evidence="3">Helix-turn-helix transcriptional regulator</fullName>
    </submittedName>
</protein>
<sequence length="152" mass="17397">MTNSENNNLLGEKIKELRTKKGWSLDELSSNSGVAKTTIWGIENGSKPSYDKLEKIADALGIQLAYLLNYDMYDGHDTILEKRNKSLIFPKEESNTSKVFNSYFGQIKNPKRFILKNSFSVDVDSLTDNQIDELFMSIDFAIKLKLEEFKNN</sequence>
<dbReference type="InterPro" id="IPR050807">
    <property type="entry name" value="TransReg_Diox_bact_type"/>
</dbReference>
<dbReference type="GO" id="GO:0003700">
    <property type="term" value="F:DNA-binding transcription factor activity"/>
    <property type="evidence" value="ECO:0007669"/>
    <property type="project" value="TreeGrafter"/>
</dbReference>
<dbReference type="Proteomes" id="UP001194098">
    <property type="component" value="Unassembled WGS sequence"/>
</dbReference>
<organism evidence="3 4">
    <name type="scientific">Clostridium beijerinckii</name>
    <name type="common">Clostridium MP</name>
    <dbReference type="NCBI Taxonomy" id="1520"/>
    <lineage>
        <taxon>Bacteria</taxon>
        <taxon>Bacillati</taxon>
        <taxon>Bacillota</taxon>
        <taxon>Clostridia</taxon>
        <taxon>Eubacteriales</taxon>
        <taxon>Clostridiaceae</taxon>
        <taxon>Clostridium</taxon>
    </lineage>
</organism>
<dbReference type="EMBL" id="JABAGV010000067">
    <property type="protein sequence ID" value="MBC2476917.1"/>
    <property type="molecule type" value="Genomic_DNA"/>
</dbReference>
<comment type="caution">
    <text evidence="3">The sequence shown here is derived from an EMBL/GenBank/DDBJ whole genome shotgun (WGS) entry which is preliminary data.</text>
</comment>
<gene>
    <name evidence="3" type="ORF">HGI39_19845</name>
</gene>
<dbReference type="SUPFAM" id="SSF47413">
    <property type="entry name" value="lambda repressor-like DNA-binding domains"/>
    <property type="match status" value="1"/>
</dbReference>